<dbReference type="GO" id="GO:0003677">
    <property type="term" value="F:DNA binding"/>
    <property type="evidence" value="ECO:0007669"/>
    <property type="project" value="UniProtKB-KW"/>
</dbReference>
<dbReference type="PROSITE" id="PS50931">
    <property type="entry name" value="HTH_LYSR"/>
    <property type="match status" value="1"/>
</dbReference>
<gene>
    <name evidence="7" type="ORF">F1599_16470</name>
</gene>
<evidence type="ECO:0000256" key="1">
    <source>
        <dbReference type="ARBA" id="ARBA00009437"/>
    </source>
</evidence>
<evidence type="ECO:0000256" key="2">
    <source>
        <dbReference type="ARBA" id="ARBA00023015"/>
    </source>
</evidence>
<dbReference type="InterPro" id="IPR036388">
    <property type="entry name" value="WH-like_DNA-bd_sf"/>
</dbReference>
<feature type="domain" description="HTH lysR-type" evidence="6">
    <location>
        <begin position="12"/>
        <end position="69"/>
    </location>
</feature>
<evidence type="ECO:0000256" key="3">
    <source>
        <dbReference type="ARBA" id="ARBA00023125"/>
    </source>
</evidence>
<dbReference type="SUPFAM" id="SSF46785">
    <property type="entry name" value="Winged helix' DNA-binding domain"/>
    <property type="match status" value="1"/>
</dbReference>
<dbReference type="CDD" id="cd08414">
    <property type="entry name" value="PBP2_LTTR_aromatics_like"/>
    <property type="match status" value="1"/>
</dbReference>
<dbReference type="SUPFAM" id="SSF53850">
    <property type="entry name" value="Periplasmic binding protein-like II"/>
    <property type="match status" value="1"/>
</dbReference>
<dbReference type="GO" id="GO:0032993">
    <property type="term" value="C:protein-DNA complex"/>
    <property type="evidence" value="ECO:0007669"/>
    <property type="project" value="TreeGrafter"/>
</dbReference>
<evidence type="ECO:0000313" key="7">
    <source>
        <dbReference type="EMBL" id="KAA6120769.1"/>
    </source>
</evidence>
<dbReference type="AlphaFoldDB" id="A0A5M8ADI1"/>
<dbReference type="Pfam" id="PF03466">
    <property type="entry name" value="LysR_substrate"/>
    <property type="match status" value="1"/>
</dbReference>
<dbReference type="Gene3D" id="3.40.190.10">
    <property type="entry name" value="Periplasmic binding protein-like II"/>
    <property type="match status" value="2"/>
</dbReference>
<keyword evidence="4" id="KW-0804">Transcription</keyword>
<sequence length="383" mass="42215">MISESNPYGSHMDLRQLRYFIAVAEEGNYSRAAERLHISQPPLSQQIKSLEGALRVTLFERGRHGARLTRAGEALLTRARRIVDDCESVERQVRRVAEGLEGYLRIGIINSVMYGPLPLTLRQFQLRNPGVEWTLHELLPDQQYEALARGRIDVGFSCSAAARSDLRSILVYAQPLMVAMAADHPLAGAPRVSLRQLSGDAFVLLNMQSPMIRNVLAACLREGFEPRVMHESIDPETVLGLVGAGVGVSVLPASLSATRRDDVSYVPLAARGLDADLHATVRREHALPALERFLALLEDVTRDWHREVFGDGAAPGGGGWPSAGKRDARGDGKLDFERDSKRDSKRSIKRDSKPDNKRDVQRDASSNVGPNVKRKLKPASSPP</sequence>
<organism evidence="7 8">
    <name type="scientific">Cupriavidus cauae</name>
    <dbReference type="NCBI Taxonomy" id="2608999"/>
    <lineage>
        <taxon>Bacteria</taxon>
        <taxon>Pseudomonadati</taxon>
        <taxon>Pseudomonadota</taxon>
        <taxon>Betaproteobacteria</taxon>
        <taxon>Burkholderiales</taxon>
        <taxon>Burkholderiaceae</taxon>
        <taxon>Cupriavidus</taxon>
    </lineage>
</organism>
<accession>A0A5M8ADI1</accession>
<feature type="compositionally biased region" description="Basic and acidic residues" evidence="5">
    <location>
        <begin position="324"/>
        <end position="362"/>
    </location>
</feature>
<dbReference type="GO" id="GO:0003700">
    <property type="term" value="F:DNA-binding transcription factor activity"/>
    <property type="evidence" value="ECO:0007669"/>
    <property type="project" value="InterPro"/>
</dbReference>
<keyword evidence="2" id="KW-0805">Transcription regulation</keyword>
<comment type="similarity">
    <text evidence="1">Belongs to the LysR transcriptional regulatory family.</text>
</comment>
<dbReference type="PRINTS" id="PR00039">
    <property type="entry name" value="HTHLYSR"/>
</dbReference>
<evidence type="ECO:0000259" key="6">
    <source>
        <dbReference type="PROSITE" id="PS50931"/>
    </source>
</evidence>
<evidence type="ECO:0000256" key="5">
    <source>
        <dbReference type="SAM" id="MobiDB-lite"/>
    </source>
</evidence>
<dbReference type="FunFam" id="1.10.10.10:FF:000001">
    <property type="entry name" value="LysR family transcriptional regulator"/>
    <property type="match status" value="1"/>
</dbReference>
<reference evidence="7 8" key="1">
    <citation type="submission" date="2019-09" db="EMBL/GenBank/DDBJ databases">
        <title>Isolation of a novel species in the genus Cupriavidus from patients with sepsis using whole genome sequencing.</title>
        <authorList>
            <person name="Kweon O.J."/>
            <person name="Lee M.-K."/>
        </authorList>
    </citation>
    <scope>NUCLEOTIDE SEQUENCE [LARGE SCALE GENOMIC DNA]</scope>
    <source>
        <strain evidence="7 8">MKL-01</strain>
    </source>
</reference>
<evidence type="ECO:0000313" key="8">
    <source>
        <dbReference type="Proteomes" id="UP000324324"/>
    </source>
</evidence>
<dbReference type="Gene3D" id="1.10.10.10">
    <property type="entry name" value="Winged helix-like DNA-binding domain superfamily/Winged helix DNA-binding domain"/>
    <property type="match status" value="1"/>
</dbReference>
<dbReference type="Pfam" id="PF00126">
    <property type="entry name" value="HTH_1"/>
    <property type="match status" value="1"/>
</dbReference>
<dbReference type="InterPro" id="IPR005119">
    <property type="entry name" value="LysR_subst-bd"/>
</dbReference>
<protein>
    <submittedName>
        <fullName evidence="7">LysR family transcriptional regulator</fullName>
    </submittedName>
</protein>
<dbReference type="Proteomes" id="UP000324324">
    <property type="component" value="Unassembled WGS sequence"/>
</dbReference>
<name>A0A5M8ADI1_9BURK</name>
<dbReference type="PANTHER" id="PTHR30346:SF0">
    <property type="entry name" value="HCA OPERON TRANSCRIPTIONAL ACTIVATOR HCAR"/>
    <property type="match status" value="1"/>
</dbReference>
<dbReference type="PANTHER" id="PTHR30346">
    <property type="entry name" value="TRANSCRIPTIONAL DUAL REGULATOR HCAR-RELATED"/>
    <property type="match status" value="1"/>
</dbReference>
<evidence type="ECO:0000256" key="4">
    <source>
        <dbReference type="ARBA" id="ARBA00023163"/>
    </source>
</evidence>
<dbReference type="InterPro" id="IPR000847">
    <property type="entry name" value="LysR_HTH_N"/>
</dbReference>
<proteinExistence type="inferred from homology"/>
<comment type="caution">
    <text evidence="7">The sequence shown here is derived from an EMBL/GenBank/DDBJ whole genome shotgun (WGS) entry which is preliminary data.</text>
</comment>
<keyword evidence="8" id="KW-1185">Reference proteome</keyword>
<keyword evidence="3" id="KW-0238">DNA-binding</keyword>
<dbReference type="InterPro" id="IPR036390">
    <property type="entry name" value="WH_DNA-bd_sf"/>
</dbReference>
<feature type="region of interest" description="Disordered" evidence="5">
    <location>
        <begin position="310"/>
        <end position="383"/>
    </location>
</feature>
<dbReference type="EMBL" id="VWRN01000045">
    <property type="protein sequence ID" value="KAA6120769.1"/>
    <property type="molecule type" value="Genomic_DNA"/>
</dbReference>